<gene>
    <name evidence="1" type="ORF">J1N35_037454</name>
</gene>
<evidence type="ECO:0000313" key="1">
    <source>
        <dbReference type="EMBL" id="KAH1046670.1"/>
    </source>
</evidence>
<proteinExistence type="predicted"/>
<comment type="caution">
    <text evidence="1">The sequence shown here is derived from an EMBL/GenBank/DDBJ whole genome shotgun (WGS) entry which is preliminary data.</text>
</comment>
<organism evidence="1 2">
    <name type="scientific">Gossypium stocksii</name>
    <dbReference type="NCBI Taxonomy" id="47602"/>
    <lineage>
        <taxon>Eukaryota</taxon>
        <taxon>Viridiplantae</taxon>
        <taxon>Streptophyta</taxon>
        <taxon>Embryophyta</taxon>
        <taxon>Tracheophyta</taxon>
        <taxon>Spermatophyta</taxon>
        <taxon>Magnoliopsida</taxon>
        <taxon>eudicotyledons</taxon>
        <taxon>Gunneridae</taxon>
        <taxon>Pentapetalae</taxon>
        <taxon>rosids</taxon>
        <taxon>malvids</taxon>
        <taxon>Malvales</taxon>
        <taxon>Malvaceae</taxon>
        <taxon>Malvoideae</taxon>
        <taxon>Gossypium</taxon>
    </lineage>
</organism>
<evidence type="ECO:0000313" key="2">
    <source>
        <dbReference type="Proteomes" id="UP000828251"/>
    </source>
</evidence>
<dbReference type="Proteomes" id="UP000828251">
    <property type="component" value="Unassembled WGS sequence"/>
</dbReference>
<keyword evidence="2" id="KW-1185">Reference proteome</keyword>
<sequence>MKLVDFNFLKDISIDSLGFDVYNPNGKIWEDFQSKWKQITGFFIPNSPKIKGEESLKKLNDSEQIPGEVEQIEELLLPNPSHHGTSH</sequence>
<reference evidence="1 2" key="1">
    <citation type="journal article" date="2021" name="Plant Biotechnol. J.">
        <title>Multi-omics assisted identification of the key and species-specific regulatory components of drought-tolerant mechanisms in Gossypium stocksii.</title>
        <authorList>
            <person name="Yu D."/>
            <person name="Ke L."/>
            <person name="Zhang D."/>
            <person name="Wu Y."/>
            <person name="Sun Y."/>
            <person name="Mei J."/>
            <person name="Sun J."/>
            <person name="Sun Y."/>
        </authorList>
    </citation>
    <scope>NUCLEOTIDE SEQUENCE [LARGE SCALE GENOMIC DNA]</scope>
    <source>
        <strain evidence="2">cv. E1</strain>
        <tissue evidence="1">Leaf</tissue>
    </source>
</reference>
<dbReference type="EMBL" id="JAIQCV010000011">
    <property type="protein sequence ID" value="KAH1046670.1"/>
    <property type="molecule type" value="Genomic_DNA"/>
</dbReference>
<protein>
    <submittedName>
        <fullName evidence="1">Uncharacterized protein</fullName>
    </submittedName>
</protein>
<accession>A0A9D3ZLW3</accession>
<dbReference type="AlphaFoldDB" id="A0A9D3ZLW3"/>
<name>A0A9D3ZLW3_9ROSI</name>